<protein>
    <submittedName>
        <fullName evidence="2">Uncharacterized protein</fullName>
    </submittedName>
</protein>
<dbReference type="Proteomes" id="UP000717585">
    <property type="component" value="Unassembled WGS sequence"/>
</dbReference>
<evidence type="ECO:0000313" key="2">
    <source>
        <dbReference type="EMBL" id="KAG9395685.1"/>
    </source>
</evidence>
<feature type="compositionally biased region" description="Basic residues" evidence="1">
    <location>
        <begin position="275"/>
        <end position="287"/>
    </location>
</feature>
<feature type="region of interest" description="Disordered" evidence="1">
    <location>
        <begin position="356"/>
        <end position="375"/>
    </location>
</feature>
<feature type="region of interest" description="Disordered" evidence="1">
    <location>
        <begin position="234"/>
        <end position="289"/>
    </location>
</feature>
<gene>
    <name evidence="2" type="ORF">J8273_2889</name>
</gene>
<evidence type="ECO:0000256" key="1">
    <source>
        <dbReference type="SAM" id="MobiDB-lite"/>
    </source>
</evidence>
<name>A0A8J6B0B5_9EUKA</name>
<proteinExistence type="predicted"/>
<organism evidence="2 3">
    <name type="scientific">Carpediemonas membranifera</name>
    <dbReference type="NCBI Taxonomy" id="201153"/>
    <lineage>
        <taxon>Eukaryota</taxon>
        <taxon>Metamonada</taxon>
        <taxon>Carpediemonas-like organisms</taxon>
        <taxon>Carpediemonas</taxon>
    </lineage>
</organism>
<accession>A0A8J6B0B5</accession>
<reference evidence="2" key="1">
    <citation type="submission" date="2021-05" db="EMBL/GenBank/DDBJ databases">
        <title>A free-living protist that lacks canonical eukaryotic 1 DNA replication and segregation systems.</title>
        <authorList>
            <person name="Salas-Leiva D.E."/>
            <person name="Tromer E.C."/>
            <person name="Curtis B.A."/>
            <person name="Jerlstrom-Hultqvist J."/>
            <person name="Kolisko M."/>
            <person name="Yi Z."/>
            <person name="Salas-Leiva J.S."/>
            <person name="Gallot-Lavallee L."/>
            <person name="Kops G.J.P.L."/>
            <person name="Archibald J.M."/>
            <person name="Simpson A.G.B."/>
            <person name="Roger A.J."/>
        </authorList>
    </citation>
    <scope>NUCLEOTIDE SEQUENCE</scope>
    <source>
        <strain evidence="2">BICM</strain>
    </source>
</reference>
<evidence type="ECO:0000313" key="3">
    <source>
        <dbReference type="Proteomes" id="UP000717585"/>
    </source>
</evidence>
<sequence length="578" mass="63900">MFVSTPKNIQVVFRAGATKLDNKDMAYVNKINQEKSKKSFFDRVLDEFAKMERDLGLAQQATMLLGMARVHHRNTEDLAKDSNAALRRALIGDQNKRKQKKKAAVLIEKAADELFELMDDGIDDLSAFANAGDEVYHGFAATMLSSNYNDKTQNTSSFSATDQNPGAVHQRLYEDSINRPNFDLHGAEREFEEEAARSTVGDDEYVNDFLNDQIDGMDDLDMVGGMADLGDFGDANPLSGGFEDPDADDGTQPLPAELQSDGEAGDGEAPAAKPAQKKKKPAKKKGKVTKDKAISLTDAEFRYQLAHSHLTTVRRPTILDYDPFIEDSGDLVPLEYDDWLHNKLVARMIALHDQQAEPKIKSTKKKTQKDNGEVAAGELSEDAALDEIFGAAAVDGPDAVQDFDLPEDDFGGFAPAMDEPDFEDNGLQPLPRTERPAPGMFTDDDLKAMPLPVATTVLSDKAFLRYANVVETEDKAMAAEIQERVMENEGKNKRHEDDRAGMYIAAVVNSLKDGEAVEIEKIIRRDEMKVTSKEQAQDKRHATAVLFMQSLHLIRDGTVGYEQGKGLSMKLKRKAANM</sequence>
<dbReference type="EMBL" id="JAHDYR010000009">
    <property type="protein sequence ID" value="KAG9395685.1"/>
    <property type="molecule type" value="Genomic_DNA"/>
</dbReference>
<keyword evidence="3" id="KW-1185">Reference proteome</keyword>
<dbReference type="AlphaFoldDB" id="A0A8J6B0B5"/>
<comment type="caution">
    <text evidence="2">The sequence shown here is derived from an EMBL/GenBank/DDBJ whole genome shotgun (WGS) entry which is preliminary data.</text>
</comment>